<dbReference type="InterPro" id="IPR036388">
    <property type="entry name" value="WH-like_DNA-bd_sf"/>
</dbReference>
<protein>
    <submittedName>
        <fullName evidence="1">Uncharacterized protein</fullName>
    </submittedName>
</protein>
<accession>A0A645JGG7</accession>
<name>A0A645JGG7_9ZZZZ</name>
<dbReference type="EMBL" id="VSSQ01141101">
    <property type="protein sequence ID" value="MPN62701.1"/>
    <property type="molecule type" value="Genomic_DNA"/>
</dbReference>
<evidence type="ECO:0000313" key="1">
    <source>
        <dbReference type="EMBL" id="MPN62701.1"/>
    </source>
</evidence>
<organism evidence="1">
    <name type="scientific">bioreactor metagenome</name>
    <dbReference type="NCBI Taxonomy" id="1076179"/>
    <lineage>
        <taxon>unclassified sequences</taxon>
        <taxon>metagenomes</taxon>
        <taxon>ecological metagenomes</taxon>
    </lineage>
</organism>
<proteinExistence type="predicted"/>
<dbReference type="Gene3D" id="1.10.10.10">
    <property type="entry name" value="Winged helix-like DNA-binding domain superfamily/Winged helix DNA-binding domain"/>
    <property type="match status" value="1"/>
</dbReference>
<sequence length="52" mass="5791">MAEAGLIESYWNLEAGVRPRKYYRLTTEGVTQVKLRTTEGQAFAAALTMLLA</sequence>
<dbReference type="SUPFAM" id="SSF46785">
    <property type="entry name" value="Winged helix' DNA-binding domain"/>
    <property type="match status" value="1"/>
</dbReference>
<comment type="caution">
    <text evidence="1">The sequence shown here is derived from an EMBL/GenBank/DDBJ whole genome shotgun (WGS) entry which is preliminary data.</text>
</comment>
<gene>
    <name evidence="1" type="ORF">SDC9_210454</name>
</gene>
<dbReference type="InterPro" id="IPR036390">
    <property type="entry name" value="WH_DNA-bd_sf"/>
</dbReference>
<reference evidence="1" key="1">
    <citation type="submission" date="2019-08" db="EMBL/GenBank/DDBJ databases">
        <authorList>
            <person name="Kucharzyk K."/>
            <person name="Murdoch R.W."/>
            <person name="Higgins S."/>
            <person name="Loffler F."/>
        </authorList>
    </citation>
    <scope>NUCLEOTIDE SEQUENCE</scope>
</reference>
<dbReference type="AlphaFoldDB" id="A0A645JGG7"/>